<name>A0A4P7NS52_PYROR</name>
<feature type="region of interest" description="Disordered" evidence="2">
    <location>
        <begin position="713"/>
        <end position="749"/>
    </location>
</feature>
<dbReference type="Proteomes" id="UP000294847">
    <property type="component" value="Chromosome 6"/>
</dbReference>
<feature type="compositionally biased region" description="Low complexity" evidence="2">
    <location>
        <begin position="30"/>
        <end position="40"/>
    </location>
</feature>
<evidence type="ECO:0000313" key="6">
    <source>
        <dbReference type="EMBL" id="QBZ65112.1"/>
    </source>
</evidence>
<organism evidence="6 7">
    <name type="scientific">Pyricularia oryzae</name>
    <name type="common">Rice blast fungus</name>
    <name type="synonym">Magnaporthe oryzae</name>
    <dbReference type="NCBI Taxonomy" id="318829"/>
    <lineage>
        <taxon>Eukaryota</taxon>
        <taxon>Fungi</taxon>
        <taxon>Dikarya</taxon>
        <taxon>Ascomycota</taxon>
        <taxon>Pezizomycotina</taxon>
        <taxon>Sordariomycetes</taxon>
        <taxon>Sordariomycetidae</taxon>
        <taxon>Magnaporthales</taxon>
        <taxon>Pyriculariaceae</taxon>
        <taxon>Pyricularia</taxon>
    </lineage>
</organism>
<evidence type="ECO:0008006" key="8">
    <source>
        <dbReference type="Google" id="ProtNLM"/>
    </source>
</evidence>
<feature type="region of interest" description="Disordered" evidence="2">
    <location>
        <begin position="30"/>
        <end position="176"/>
    </location>
</feature>
<dbReference type="Pfam" id="PF21048">
    <property type="entry name" value="Rad26-like_N"/>
    <property type="match status" value="1"/>
</dbReference>
<dbReference type="InterPro" id="IPR022093">
    <property type="entry name" value="Rad26-like_helical"/>
</dbReference>
<feature type="domain" description="Rad26-like N-terminal" evidence="5">
    <location>
        <begin position="386"/>
        <end position="433"/>
    </location>
</feature>
<protein>
    <recommendedName>
        <fullName evidence="8">DNA repair protein Rad26</fullName>
    </recommendedName>
</protein>
<dbReference type="InterPro" id="IPR048380">
    <property type="entry name" value="Rad26-like_N"/>
</dbReference>
<dbReference type="InterPro" id="IPR048379">
    <property type="entry name" value="Rad26-like_C"/>
</dbReference>
<evidence type="ECO:0000256" key="2">
    <source>
        <dbReference type="SAM" id="MobiDB-lite"/>
    </source>
</evidence>
<dbReference type="Pfam" id="PF12331">
    <property type="entry name" value="Rad26-like_helical_rpts"/>
    <property type="match status" value="1"/>
</dbReference>
<evidence type="ECO:0000256" key="1">
    <source>
        <dbReference type="SAM" id="Coils"/>
    </source>
</evidence>
<evidence type="ECO:0000313" key="7">
    <source>
        <dbReference type="Proteomes" id="UP000294847"/>
    </source>
</evidence>
<feature type="domain" description="Rad26-like helical repeats" evidence="3">
    <location>
        <begin position="492"/>
        <end position="774"/>
    </location>
</feature>
<gene>
    <name evidence="6" type="ORF">PoMZ_06816</name>
</gene>
<feature type="domain" description="Rad26-like C-terminal" evidence="4">
    <location>
        <begin position="783"/>
        <end position="846"/>
    </location>
</feature>
<accession>A0A4P7NS52</accession>
<proteinExistence type="predicted"/>
<reference evidence="6 7" key="1">
    <citation type="journal article" date="2019" name="Mol. Biol. Evol.">
        <title>Blast fungal genomes show frequent chromosomal changes, gene gains and losses, and effector gene turnover.</title>
        <authorList>
            <person name="Gomez Luciano L.B."/>
            <person name="Jason Tsai I."/>
            <person name="Chuma I."/>
            <person name="Tosa Y."/>
            <person name="Chen Y.H."/>
            <person name="Li J.Y."/>
            <person name="Li M.Y."/>
            <person name="Jade Lu M.Y."/>
            <person name="Nakayashiki H."/>
            <person name="Li W.H."/>
        </authorList>
    </citation>
    <scope>NUCLEOTIDE SEQUENCE [LARGE SCALE GENOMIC DNA]</scope>
    <source>
        <strain evidence="6">MZ5-1-6</strain>
    </source>
</reference>
<feature type="compositionally biased region" description="Acidic residues" evidence="2">
    <location>
        <begin position="45"/>
        <end position="58"/>
    </location>
</feature>
<dbReference type="AlphaFoldDB" id="A0A4P7NS52"/>
<sequence>MDDFSDDGFDDLPDNALQELENTAIQFTQAQTQIQQPSQPREVFDLDFEDDDLDDTVVFDELAQHPAKPPQLPQGRVAPAVTQPRQQWSATPVAHSHSALSNRPRYPNSSQTGAAPYGQQGPPSSARPASTFQRPPSRVVPPPRPAHPTTSRHQQHAGFTGQQSQFTAPQPTGGAPNEIIAALQARVNALQKDLTTTKGESALLRSKLQDAQAAHEADLQRLRKANAEQLAKQERIAEQALAAEKTAATELQFVQQDLKDGSRHRKGKKPDKEKDGNHDVGSTTPKKGAGARTNWGMADGFDDMELVPSPSKGATRRSRDPVAIQPPILSQVERTPTKGKRKRPAVDSPLLELETDDVVMLDGQPSVKGRAAAPLNFRPAALPFDFLTLVLDHGAVHGQPLTFDLFARYSFPSDQSQTFASLIFSKLPLLGNPLEPVRLLIDFAHLLIELWSQCLHEKYYEPIYDLVALLSFTLQLQTTSVAPHIISYLLPIAQATIHLLAIPLFESLDGDISNSQDPAIERLLVNIDTTSVLGVMYLAALGCLTPSPKDSINRQSLSESPNPSFIQQYWSTIQPEFVLTMLSPKQKPEDLLGMLVLLRTSSFSASVGPLTDEPSKNVDVVAPVLIDRISYFLAEPPTRWAPARSRRQCEARLAALETLVSFSRSPFGLAKLVQSNNAIPRVVAALSGAIDQLYDMDIPSAIPNIGEIDVYKDKKPSQADPDATQDQGPPPSAPVTPALSDTKQENENTANLKPPAALLHALIALSVSLLHKLVMMAATVDENVASKLAASHGGAQRYLLTLARLNFAEEDLVLEAGISAETAELANELLELAVTPDEGEGVRDVFEFGDS</sequence>
<feature type="region of interest" description="Disordered" evidence="2">
    <location>
        <begin position="254"/>
        <end position="320"/>
    </location>
</feature>
<feature type="compositionally biased region" description="Polar residues" evidence="2">
    <location>
        <begin position="160"/>
        <end position="170"/>
    </location>
</feature>
<evidence type="ECO:0000259" key="5">
    <source>
        <dbReference type="Pfam" id="PF21048"/>
    </source>
</evidence>
<evidence type="ECO:0000259" key="3">
    <source>
        <dbReference type="Pfam" id="PF12331"/>
    </source>
</evidence>
<feature type="compositionally biased region" description="Polar residues" evidence="2">
    <location>
        <begin position="121"/>
        <end position="133"/>
    </location>
</feature>
<evidence type="ECO:0000259" key="4">
    <source>
        <dbReference type="Pfam" id="PF21046"/>
    </source>
</evidence>
<keyword evidence="1" id="KW-0175">Coiled coil</keyword>
<dbReference type="EMBL" id="CP034209">
    <property type="protein sequence ID" value="QBZ65112.1"/>
    <property type="molecule type" value="Genomic_DNA"/>
</dbReference>
<feature type="coiled-coil region" evidence="1">
    <location>
        <begin position="180"/>
        <end position="239"/>
    </location>
</feature>
<dbReference type="Pfam" id="PF21046">
    <property type="entry name" value="Rad26-like_C"/>
    <property type="match status" value="1"/>
</dbReference>